<organism evidence="1 2">
    <name type="scientific">Cinara cedri</name>
    <dbReference type="NCBI Taxonomy" id="506608"/>
    <lineage>
        <taxon>Eukaryota</taxon>
        <taxon>Metazoa</taxon>
        <taxon>Ecdysozoa</taxon>
        <taxon>Arthropoda</taxon>
        <taxon>Hexapoda</taxon>
        <taxon>Insecta</taxon>
        <taxon>Pterygota</taxon>
        <taxon>Neoptera</taxon>
        <taxon>Paraneoptera</taxon>
        <taxon>Hemiptera</taxon>
        <taxon>Sternorrhyncha</taxon>
        <taxon>Aphidomorpha</taxon>
        <taxon>Aphidoidea</taxon>
        <taxon>Aphididae</taxon>
        <taxon>Lachninae</taxon>
        <taxon>Cinara</taxon>
    </lineage>
</organism>
<evidence type="ECO:0000313" key="1">
    <source>
        <dbReference type="EMBL" id="VVC31166.1"/>
    </source>
</evidence>
<sequence length="219" mass="25914">MINLITDEIMDDLQCLYIYYANNDLTETRHIVNHMDIVSDGRKKNLNLNIHLVFRYLDVSLMTLATFINTAYQPPGWMVLVVLYLEKVLYLFENMDLFKTETTKILKIIKTAFDLCNPNIEKSKILDIPLENLQVGVQYKNIKLYTRWQREITGMKIIDPTRSEYVSNMYSNLIQIEYLLDFNAKNLNYLNPIDFHEFHPSKWLLFTSIELKEDAVETL</sequence>
<keyword evidence="2" id="KW-1185">Reference proteome</keyword>
<protein>
    <submittedName>
        <fullName evidence="1">Uncharacterized protein</fullName>
    </submittedName>
</protein>
<dbReference type="Proteomes" id="UP000325440">
    <property type="component" value="Unassembled WGS sequence"/>
</dbReference>
<name>A0A5E4MG23_9HEMI</name>
<evidence type="ECO:0000313" key="2">
    <source>
        <dbReference type="Proteomes" id="UP000325440"/>
    </source>
</evidence>
<reference evidence="1 2" key="1">
    <citation type="submission" date="2019-08" db="EMBL/GenBank/DDBJ databases">
        <authorList>
            <person name="Alioto T."/>
            <person name="Alioto T."/>
            <person name="Gomez Garrido J."/>
        </authorList>
    </citation>
    <scope>NUCLEOTIDE SEQUENCE [LARGE SCALE GENOMIC DNA]</scope>
</reference>
<accession>A0A5E4MG23</accession>
<proteinExistence type="predicted"/>
<dbReference type="AlphaFoldDB" id="A0A5E4MG23"/>
<gene>
    <name evidence="1" type="ORF">CINCED_3A023660</name>
</gene>
<dbReference type="EMBL" id="CABPRJ010000613">
    <property type="protein sequence ID" value="VVC31166.1"/>
    <property type="molecule type" value="Genomic_DNA"/>
</dbReference>